<dbReference type="PANTHER" id="PTHR10644">
    <property type="entry name" value="DNA REPAIR/RNA PROCESSING CPSF FAMILY"/>
    <property type="match status" value="1"/>
</dbReference>
<evidence type="ECO:0000256" key="2">
    <source>
        <dbReference type="ARBA" id="ARBA00023242"/>
    </source>
</evidence>
<comment type="subcellular location">
    <subcellularLocation>
        <location evidence="1">Nucleus</location>
    </subcellularLocation>
</comment>
<dbReference type="Pfam" id="PF03178">
    <property type="entry name" value="CPSF_A"/>
    <property type="match status" value="1"/>
</dbReference>
<dbReference type="InterPro" id="IPR015943">
    <property type="entry name" value="WD40/YVTN_repeat-like_dom_sf"/>
</dbReference>
<keyword evidence="8" id="KW-1185">Reference proteome</keyword>
<dbReference type="Gene3D" id="2.130.10.10">
    <property type="entry name" value="YVTN repeat-like/Quinoprotein amine dehydrogenase"/>
    <property type="match status" value="3"/>
</dbReference>
<evidence type="ECO:0000259" key="5">
    <source>
        <dbReference type="Pfam" id="PF10433"/>
    </source>
</evidence>
<dbReference type="InterPro" id="IPR004871">
    <property type="entry name" value="RSE1/DDB1/CPSF1_C"/>
</dbReference>
<dbReference type="GO" id="GO:0005634">
    <property type="term" value="C:nucleus"/>
    <property type="evidence" value="ECO:0007669"/>
    <property type="project" value="UniProtKB-SubCell"/>
</dbReference>
<dbReference type="InterPro" id="IPR058543">
    <property type="entry name" value="Beta-prop_RSE1/DDB1/CPSF1_2nd"/>
</dbReference>
<organism evidence="7 8">
    <name type="scientific">Terfezia boudieri ATCC MYA-4762</name>
    <dbReference type="NCBI Taxonomy" id="1051890"/>
    <lineage>
        <taxon>Eukaryota</taxon>
        <taxon>Fungi</taxon>
        <taxon>Dikarya</taxon>
        <taxon>Ascomycota</taxon>
        <taxon>Pezizomycotina</taxon>
        <taxon>Pezizomycetes</taxon>
        <taxon>Pezizales</taxon>
        <taxon>Pezizaceae</taxon>
        <taxon>Terfezia</taxon>
    </lineage>
</organism>
<evidence type="ECO:0000259" key="6">
    <source>
        <dbReference type="Pfam" id="PF23726"/>
    </source>
</evidence>
<dbReference type="InterPro" id="IPR018846">
    <property type="entry name" value="Beta-prop_RSE1/DDB1/CPSF1_1st"/>
</dbReference>
<dbReference type="EMBL" id="ML121536">
    <property type="protein sequence ID" value="RPB25827.1"/>
    <property type="molecule type" value="Genomic_DNA"/>
</dbReference>
<gene>
    <name evidence="7" type="ORF">L211DRAFT_861147</name>
</gene>
<dbReference type="Pfam" id="PF10433">
    <property type="entry name" value="Beta-prop_RSE1_1st"/>
    <property type="match status" value="1"/>
</dbReference>
<name>A0A3N4LSD0_9PEZI</name>
<evidence type="ECO:0000256" key="1">
    <source>
        <dbReference type="ARBA" id="ARBA00004123"/>
    </source>
</evidence>
<dbReference type="InterPro" id="IPR050358">
    <property type="entry name" value="RSE1/DDB1/CFT1"/>
</dbReference>
<dbReference type="Proteomes" id="UP000267821">
    <property type="component" value="Unassembled WGS sequence"/>
</dbReference>
<dbReference type="Pfam" id="PF23726">
    <property type="entry name" value="Beta-prop_RSE1_2nd"/>
    <property type="match status" value="1"/>
</dbReference>
<evidence type="ECO:0000313" key="8">
    <source>
        <dbReference type="Proteomes" id="UP000267821"/>
    </source>
</evidence>
<dbReference type="GO" id="GO:0003676">
    <property type="term" value="F:nucleic acid binding"/>
    <property type="evidence" value="ECO:0007669"/>
    <property type="project" value="InterPro"/>
</dbReference>
<protein>
    <recommendedName>
        <fullName evidence="9">Cleavage/polyadenylation specificity factor A subunit C-terminal domain-containing protein</fullName>
    </recommendedName>
</protein>
<dbReference type="OrthoDB" id="6109at2759"/>
<keyword evidence="2" id="KW-0539">Nucleus</keyword>
<sequence>MPEIYTELTDPTAVNAALYLSFTSPTAQNLVIAKTSLLQIYSITTIETELEGSSAQPHSSSSLANGNNGPQEFDRRIQDADQEQTFLGGDVLPQRSQREPVTKLILVAEYHLSGTLTSMVKIRTVNSKSGGECLLLGFQDAKLSLVQWDPAVHGISTISVHYYEQEDLRSPLMPDVTVNYLTVDPMSRCAVLKFNKDMLAILRFRQREDEDLVLGDVDREREAEEDEGEYDPDELFKDEDEGRKERERKEVLSGANAAAGDAEAAAKAAAVPFPKQDQMSYPSFVVSAAQLDDQISHITSITFLYEYREPTFGILFQPKRTWSGLLECDRKDTHSYIVITLDLEQHASTPIISVTNLPYDCYRIVPLPTPIGGALLMGGNQLIHVDQAGKTTGVVVNTYARKSTNFQVGDQSDLALELEGALVEPLEGERGDVLIITKKGETVILSFKMDGRNVSGLIITKLASPDNKEQPSVFGVWGSCIVSLGSRRLFVGSMTSDSKLIGWKHRGEKQTGGENIKEEVVYDEDQDEYAFDDMDDLYGGSDDKKTTSTINARGSNKFQAGPGEYIFQVHDRLTNFGPLRDVTLGRPAFSDEGTTRHKGVISDLELVSTSGSGHEGGLTVFRKRIIPNVIGRFDFPECLALWVVKARKKTRNMAGGSGGGGANKTSTLPGAVGIGSMGQEGESNAEQDYDRYLITSKAEESLVFQVKDTFDEVKGTEFDKGMSTMDVGTLGGEGRIVQVGDTEVRVYDCDLQLAQIIPMYNEETGEEPAIVKASFADPYLLLVRNDGSVMVHVCDEQTLEMEEVVLRSEYLRTTKYISGALFSAPPGILLPLREGKKGVKARPLCFLLTSEGGLQIWDLDDTSAPCWMADHFSTLPPILPTEVPSAQAHGHQHRDQHQHQQHKVTARCDIREILVANLGDEVSKEPWLITRTMDDNIIFYKPYLSLLQPPDISDPSSTPSAPSTSPSSTLRFLKIINPRYPTPAISPSDLPRAGVRYRPMLAIPDLGGYSAVFLPGNSPSFIIKTSKSIPRVHPLSGTAVRSLSSFHTRSAERGFVYVDCEGAVRVCLLPTDFGFDNCWSAKRVVLGEETNSLAYYPGMGSYVVSCLRPVPFEIGEDTASGMQGMEQQNQPIDIPTPMGNGVKVGELAPMTMTGSIKLISPISWTVVDTYDLSKYEVPLVIKTVELEISEQTKERKQLVAIGTGIFRGEDVAARGCIYVIEVIEVVPEPGKPETNRKFKLVVREDVKGTVSALCGVNGFLLAAQGQKVMVRGLKEDQSLLPVAFMDMNMFVTVARGLNGLVLFGDFMKSVSFVGFSEEPFKMTMFGKDVQRLDVVAADFLPDGNQLLFVVADAESNIHILQYDPEHPKSLAGQRLIRRAEFHAGHEIRTVTMLPRTPSQFDFHFHHHPHHLHHQHPSSPTNPSQQQIQQSYLTFLSTLTGSLAVISPLPEPLYRRLNIIQNQLISSEEHPCGLNPKGYRTAVLQGGRAQSSELLRGVLDGGFLGRRWAGLGEGRKSEVGGKAGSERGRVGGEVWSWGEGGLGYL</sequence>
<evidence type="ECO:0000259" key="4">
    <source>
        <dbReference type="Pfam" id="PF03178"/>
    </source>
</evidence>
<dbReference type="FunCoup" id="A0A3N4LSD0">
    <property type="interactions" value="1123"/>
</dbReference>
<accession>A0A3N4LSD0</accession>
<feature type="compositionally biased region" description="Acidic residues" evidence="3">
    <location>
        <begin position="223"/>
        <end position="239"/>
    </location>
</feature>
<feature type="domain" description="RSE1/DDB1/CPSF1 first beta-propeller" evidence="5">
    <location>
        <begin position="297"/>
        <end position="507"/>
    </location>
</feature>
<evidence type="ECO:0008006" key="9">
    <source>
        <dbReference type="Google" id="ProtNLM"/>
    </source>
</evidence>
<feature type="region of interest" description="Disordered" evidence="3">
    <location>
        <begin position="52"/>
        <end position="73"/>
    </location>
</feature>
<feature type="domain" description="RSE1/DDB1/CPSF1 C-terminal" evidence="4">
    <location>
        <begin position="1154"/>
        <end position="1503"/>
    </location>
</feature>
<evidence type="ECO:0000256" key="3">
    <source>
        <dbReference type="SAM" id="MobiDB-lite"/>
    </source>
</evidence>
<dbReference type="STRING" id="1051890.A0A3N4LSD0"/>
<evidence type="ECO:0000313" key="7">
    <source>
        <dbReference type="EMBL" id="RPB25827.1"/>
    </source>
</evidence>
<proteinExistence type="predicted"/>
<dbReference type="InParanoid" id="A0A3N4LSD0"/>
<feature type="region of interest" description="Disordered" evidence="3">
    <location>
        <begin position="216"/>
        <end position="247"/>
    </location>
</feature>
<reference evidence="7 8" key="1">
    <citation type="journal article" date="2018" name="Nat. Ecol. Evol.">
        <title>Pezizomycetes genomes reveal the molecular basis of ectomycorrhizal truffle lifestyle.</title>
        <authorList>
            <person name="Murat C."/>
            <person name="Payen T."/>
            <person name="Noel B."/>
            <person name="Kuo A."/>
            <person name="Morin E."/>
            <person name="Chen J."/>
            <person name="Kohler A."/>
            <person name="Krizsan K."/>
            <person name="Balestrini R."/>
            <person name="Da Silva C."/>
            <person name="Montanini B."/>
            <person name="Hainaut M."/>
            <person name="Levati E."/>
            <person name="Barry K.W."/>
            <person name="Belfiori B."/>
            <person name="Cichocki N."/>
            <person name="Clum A."/>
            <person name="Dockter R.B."/>
            <person name="Fauchery L."/>
            <person name="Guy J."/>
            <person name="Iotti M."/>
            <person name="Le Tacon F."/>
            <person name="Lindquist E.A."/>
            <person name="Lipzen A."/>
            <person name="Malagnac F."/>
            <person name="Mello A."/>
            <person name="Molinier V."/>
            <person name="Miyauchi S."/>
            <person name="Poulain J."/>
            <person name="Riccioni C."/>
            <person name="Rubini A."/>
            <person name="Sitrit Y."/>
            <person name="Splivallo R."/>
            <person name="Traeger S."/>
            <person name="Wang M."/>
            <person name="Zifcakova L."/>
            <person name="Wipf D."/>
            <person name="Zambonelli A."/>
            <person name="Paolocci F."/>
            <person name="Nowrousian M."/>
            <person name="Ottonello S."/>
            <person name="Baldrian P."/>
            <person name="Spatafora J.W."/>
            <person name="Henrissat B."/>
            <person name="Nagy L.G."/>
            <person name="Aury J.M."/>
            <person name="Wincker P."/>
            <person name="Grigoriev I.V."/>
            <person name="Bonfante P."/>
            <person name="Martin F.M."/>
        </authorList>
    </citation>
    <scope>NUCLEOTIDE SEQUENCE [LARGE SCALE GENOMIC DNA]</scope>
    <source>
        <strain evidence="7 8">ATCC MYA-4762</strain>
    </source>
</reference>
<feature type="compositionally biased region" description="Low complexity" evidence="3">
    <location>
        <begin position="53"/>
        <end position="62"/>
    </location>
</feature>
<feature type="domain" description="RSE1/DDB1/CPSF1 second beta-propeller" evidence="6">
    <location>
        <begin position="627"/>
        <end position="1068"/>
    </location>
</feature>